<dbReference type="GeneID" id="33565505"/>
<dbReference type="AlphaFoldDB" id="A0A1Y2GRV9"/>
<comment type="subcellular location">
    <subcellularLocation>
        <location evidence="1">Endomembrane system</location>
        <topology evidence="1">Multi-pass membrane protein</topology>
    </subcellularLocation>
</comment>
<evidence type="ECO:0000313" key="7">
    <source>
        <dbReference type="EMBL" id="ORZ20861.1"/>
    </source>
</evidence>
<feature type="transmembrane region" description="Helical" evidence="5">
    <location>
        <begin position="16"/>
        <end position="36"/>
    </location>
</feature>
<protein>
    <recommendedName>
        <fullName evidence="6">DUF202 domain-containing protein</fullName>
    </recommendedName>
</protein>
<reference evidence="7 8" key="1">
    <citation type="submission" date="2016-07" db="EMBL/GenBank/DDBJ databases">
        <title>Pervasive Adenine N6-methylation of Active Genes in Fungi.</title>
        <authorList>
            <consortium name="DOE Joint Genome Institute"/>
            <person name="Mondo S.J."/>
            <person name="Dannebaum R.O."/>
            <person name="Kuo R.C."/>
            <person name="Labutti K."/>
            <person name="Haridas S."/>
            <person name="Kuo A."/>
            <person name="Salamov A."/>
            <person name="Ahrendt S.R."/>
            <person name="Lipzen A."/>
            <person name="Sullivan W."/>
            <person name="Andreopoulos W.B."/>
            <person name="Clum A."/>
            <person name="Lindquist E."/>
            <person name="Daum C."/>
            <person name="Ramamoorthy G.K."/>
            <person name="Gryganskyi A."/>
            <person name="Culley D."/>
            <person name="Magnuson J.K."/>
            <person name="James T.Y."/>
            <person name="O'Malley M.A."/>
            <person name="Stajich J.E."/>
            <person name="Spatafora J.W."/>
            <person name="Visel A."/>
            <person name="Grigoriev I.V."/>
        </authorList>
    </citation>
    <scope>NUCLEOTIDE SEQUENCE [LARGE SCALE GENOMIC DNA]</scope>
    <source>
        <strain evidence="7 8">NRRL 3116</strain>
    </source>
</reference>
<proteinExistence type="predicted"/>
<dbReference type="RefSeq" id="XP_021882770.1">
    <property type="nucleotide sequence ID" value="XM_022023661.1"/>
</dbReference>
<evidence type="ECO:0000256" key="2">
    <source>
        <dbReference type="ARBA" id="ARBA00022692"/>
    </source>
</evidence>
<organism evidence="7 8">
    <name type="scientific">Lobosporangium transversale</name>
    <dbReference type="NCBI Taxonomy" id="64571"/>
    <lineage>
        <taxon>Eukaryota</taxon>
        <taxon>Fungi</taxon>
        <taxon>Fungi incertae sedis</taxon>
        <taxon>Mucoromycota</taxon>
        <taxon>Mortierellomycotina</taxon>
        <taxon>Mortierellomycetes</taxon>
        <taxon>Mortierellales</taxon>
        <taxon>Mortierellaceae</taxon>
        <taxon>Lobosporangium</taxon>
    </lineage>
</organism>
<evidence type="ECO:0000256" key="1">
    <source>
        <dbReference type="ARBA" id="ARBA00004127"/>
    </source>
</evidence>
<sequence>MKRMGRLAQFNNERLYLHWIRLGVLQGGIAVTLLSFGLGVTSYVGVGALILALLTLIYATTLYHKRHLHLVHKRSDVKYFARTIPTFLTVGLILLYASNFACKSSLSLSLSFIILIRSKRGRMVKKFLFNISFFPISFSFIN</sequence>
<evidence type="ECO:0000256" key="5">
    <source>
        <dbReference type="SAM" id="Phobius"/>
    </source>
</evidence>
<dbReference type="Proteomes" id="UP000193648">
    <property type="component" value="Unassembled WGS sequence"/>
</dbReference>
<feature type="transmembrane region" description="Helical" evidence="5">
    <location>
        <begin position="43"/>
        <end position="63"/>
    </location>
</feature>
<evidence type="ECO:0000256" key="4">
    <source>
        <dbReference type="ARBA" id="ARBA00023136"/>
    </source>
</evidence>
<keyword evidence="2 5" id="KW-0812">Transmembrane</keyword>
<dbReference type="STRING" id="64571.A0A1Y2GRV9"/>
<evidence type="ECO:0000259" key="6">
    <source>
        <dbReference type="Pfam" id="PF02656"/>
    </source>
</evidence>
<feature type="transmembrane region" description="Helical" evidence="5">
    <location>
        <begin position="123"/>
        <end position="141"/>
    </location>
</feature>
<gene>
    <name evidence="7" type="ORF">BCR41DRAFT_350406</name>
</gene>
<evidence type="ECO:0000256" key="3">
    <source>
        <dbReference type="ARBA" id="ARBA00022989"/>
    </source>
</evidence>
<dbReference type="OrthoDB" id="2446210at2759"/>
<comment type="caution">
    <text evidence="7">The sequence shown here is derived from an EMBL/GenBank/DDBJ whole genome shotgun (WGS) entry which is preliminary data.</text>
</comment>
<dbReference type="Pfam" id="PF02656">
    <property type="entry name" value="DUF202"/>
    <property type="match status" value="1"/>
</dbReference>
<keyword evidence="4 5" id="KW-0472">Membrane</keyword>
<accession>A0A1Y2GRV9</accession>
<keyword evidence="3 5" id="KW-1133">Transmembrane helix</keyword>
<dbReference type="EMBL" id="MCFF01000012">
    <property type="protein sequence ID" value="ORZ20861.1"/>
    <property type="molecule type" value="Genomic_DNA"/>
</dbReference>
<keyword evidence="8" id="KW-1185">Reference proteome</keyword>
<dbReference type="InterPro" id="IPR003807">
    <property type="entry name" value="DUF202"/>
</dbReference>
<dbReference type="GO" id="GO:0012505">
    <property type="term" value="C:endomembrane system"/>
    <property type="evidence" value="ECO:0007669"/>
    <property type="project" value="UniProtKB-SubCell"/>
</dbReference>
<feature type="domain" description="DUF202" evidence="6">
    <location>
        <begin position="12"/>
        <end position="67"/>
    </location>
</feature>
<name>A0A1Y2GRV9_9FUNG</name>
<dbReference type="InParanoid" id="A0A1Y2GRV9"/>
<feature type="transmembrane region" description="Helical" evidence="5">
    <location>
        <begin position="83"/>
        <end position="102"/>
    </location>
</feature>
<evidence type="ECO:0000313" key="8">
    <source>
        <dbReference type="Proteomes" id="UP000193648"/>
    </source>
</evidence>